<feature type="non-terminal residue" evidence="6">
    <location>
        <position position="1"/>
    </location>
</feature>
<gene>
    <name evidence="6" type="primary">thoc5</name>
    <name evidence="6" type="ORF">c0_g1_i1</name>
</gene>
<dbReference type="GO" id="GO:0003729">
    <property type="term" value="F:mRNA binding"/>
    <property type="evidence" value="ECO:0007669"/>
    <property type="project" value="TreeGrafter"/>
</dbReference>
<name>A0A0K8WMB3_BACLA</name>
<evidence type="ECO:0000256" key="2">
    <source>
        <dbReference type="ARBA" id="ARBA00008044"/>
    </source>
</evidence>
<organism evidence="6">
    <name type="scientific">Bactrocera latifrons</name>
    <name type="common">Malaysian fruit fly</name>
    <name type="synonym">Chaetodacus latifrons</name>
    <dbReference type="NCBI Taxonomy" id="174628"/>
    <lineage>
        <taxon>Eukaryota</taxon>
        <taxon>Metazoa</taxon>
        <taxon>Ecdysozoa</taxon>
        <taxon>Arthropoda</taxon>
        <taxon>Hexapoda</taxon>
        <taxon>Insecta</taxon>
        <taxon>Pterygota</taxon>
        <taxon>Neoptera</taxon>
        <taxon>Endopterygota</taxon>
        <taxon>Diptera</taxon>
        <taxon>Brachycera</taxon>
        <taxon>Muscomorpha</taxon>
        <taxon>Tephritoidea</taxon>
        <taxon>Tephritidae</taxon>
        <taxon>Bactrocera</taxon>
        <taxon>Bactrocera</taxon>
    </lineage>
</organism>
<comment type="similarity">
    <text evidence="2">Belongs to the THOC5 family.</text>
</comment>
<evidence type="ECO:0000313" key="6">
    <source>
        <dbReference type="EMBL" id="JAI52266.1"/>
    </source>
</evidence>
<evidence type="ECO:0000256" key="4">
    <source>
        <dbReference type="SAM" id="MobiDB-lite"/>
    </source>
</evidence>
<dbReference type="EMBL" id="GDHF01000048">
    <property type="protein sequence ID" value="JAI52266.1"/>
    <property type="molecule type" value="Transcribed_RNA"/>
</dbReference>
<dbReference type="PANTHER" id="PTHR13375:SF3">
    <property type="entry name" value="THO COMPLEX SUBUNIT 5 HOMOLOG"/>
    <property type="match status" value="1"/>
</dbReference>
<dbReference type="Pfam" id="PF09766">
    <property type="entry name" value="FmiP_Thoc5"/>
    <property type="match status" value="1"/>
</dbReference>
<keyword evidence="3" id="KW-0539">Nucleus</keyword>
<dbReference type="PANTHER" id="PTHR13375">
    <property type="entry name" value="FMS INTERACTING PROTEIN"/>
    <property type="match status" value="1"/>
</dbReference>
<dbReference type="GO" id="GO:0006406">
    <property type="term" value="P:mRNA export from nucleus"/>
    <property type="evidence" value="ECO:0007669"/>
    <property type="project" value="TreeGrafter"/>
</dbReference>
<dbReference type="AlphaFoldDB" id="A0A0K8WMB3"/>
<reference evidence="6" key="1">
    <citation type="submission" date="2015-06" db="EMBL/GenBank/DDBJ databases">
        <authorList>
            <person name="Hoefler B.C."/>
            <person name="Straight P.D."/>
        </authorList>
    </citation>
    <scope>NUCLEOTIDE SEQUENCE</scope>
</reference>
<keyword evidence="5" id="KW-0812">Transmembrane</keyword>
<dbReference type="GO" id="GO:0000445">
    <property type="term" value="C:THO complex part of transcription export complex"/>
    <property type="evidence" value="ECO:0007669"/>
    <property type="project" value="TreeGrafter"/>
</dbReference>
<keyword evidence="5" id="KW-0472">Membrane</keyword>
<feature type="transmembrane region" description="Helical" evidence="5">
    <location>
        <begin position="6"/>
        <end position="27"/>
    </location>
</feature>
<evidence type="ECO:0000256" key="3">
    <source>
        <dbReference type="ARBA" id="ARBA00023242"/>
    </source>
</evidence>
<comment type="subcellular location">
    <subcellularLocation>
        <location evidence="1">Nucleus</location>
    </subcellularLocation>
</comment>
<dbReference type="InterPro" id="IPR019163">
    <property type="entry name" value="THO_Thoc5"/>
</dbReference>
<accession>A0A0K8WMB3</accession>
<proteinExistence type="inferred from homology"/>
<protein>
    <submittedName>
        <fullName evidence="6">THO complex subunit 5</fullName>
    </submittedName>
</protein>
<evidence type="ECO:0000256" key="1">
    <source>
        <dbReference type="ARBA" id="ARBA00004123"/>
    </source>
</evidence>
<sequence length="681" mass="78957">SKTKQFRYAITGCQINILVYIDIFYFIRISFITSIMADSLHKNFETLRSIFEEVLKMKNSTGERDRADELTEKRKYASLLFVLIKKVNRMVKYSLRSGREDLHREKVRVDSNRLHLQNLLYEVNHLKREIRYCHKFKSQDEDIELVPDDDEAQMDDDKSTLMPTDMTPLSGHAKHLARLERELNLRKQLSAQCKELLNTKQQVFRDIILKTEKLTSFAPSLRTLLKATRPLQDALQVPMDREWKLQQLVQLLPQPLYLAYMNLHALELAKECDVCVIVVGSEDDVRQLEMAAQTETIKSGASSDTDEVEVGSVPKKRKTHGGNSDLLVDLMQEQRKRVLQPHPLEVRFTIGNGTKNTEESIAIKLRYFKRLGFVTAATVVSLGETEQNFADATLTQDVLKYLNDDDLGDRIPVPGAEYELKNINMSTKECLDYLKAKEFGRPYRWLQSMCCIEVFHEVVDTNVTNTPTEQPKLQKLIPDLIKSIQQLWNSRLNLIKQIRALVQKHIDMYLKEERLPTTRPACSLVQWTALTYEEYVASSSHVDKELVNVNQLFYRAVVVRGSAKMECLVSISSKFPTESPHWFICIYWNGQHNAMNSAAVKSMEFWTNSLTQLQLQHPLALLATQLVRTMYSFDIFLETEGPLYNPVEYHREKHYIKAFAKRIRARPYRYIEGGTVNTFKQ</sequence>
<feature type="region of interest" description="Disordered" evidence="4">
    <location>
        <begin position="297"/>
        <end position="323"/>
    </location>
</feature>
<keyword evidence="5" id="KW-1133">Transmembrane helix</keyword>
<dbReference type="OrthoDB" id="20582at2759"/>
<evidence type="ECO:0000256" key="5">
    <source>
        <dbReference type="SAM" id="Phobius"/>
    </source>
</evidence>